<organism evidence="1 2">
    <name type="scientific">Saccharibacillus endophyticus</name>
    <dbReference type="NCBI Taxonomy" id="2060666"/>
    <lineage>
        <taxon>Bacteria</taxon>
        <taxon>Bacillati</taxon>
        <taxon>Bacillota</taxon>
        <taxon>Bacilli</taxon>
        <taxon>Bacillales</taxon>
        <taxon>Paenibacillaceae</taxon>
        <taxon>Saccharibacillus</taxon>
    </lineage>
</organism>
<accession>A0ABQ2A195</accession>
<reference evidence="2" key="1">
    <citation type="journal article" date="2019" name="Int. J. Syst. Evol. Microbiol.">
        <title>The Global Catalogue of Microorganisms (GCM) 10K type strain sequencing project: providing services to taxonomists for standard genome sequencing and annotation.</title>
        <authorList>
            <consortium name="The Broad Institute Genomics Platform"/>
            <consortium name="The Broad Institute Genome Sequencing Center for Infectious Disease"/>
            <person name="Wu L."/>
            <person name="Ma J."/>
        </authorList>
    </citation>
    <scope>NUCLEOTIDE SEQUENCE [LARGE SCALE GENOMIC DNA]</scope>
    <source>
        <strain evidence="2">CCM 8702</strain>
    </source>
</reference>
<protein>
    <submittedName>
        <fullName evidence="1">Uncharacterized protein</fullName>
    </submittedName>
</protein>
<gene>
    <name evidence="1" type="ORF">GCM10007362_33350</name>
</gene>
<name>A0ABQ2A195_9BACL</name>
<dbReference type="Proteomes" id="UP000605427">
    <property type="component" value="Unassembled WGS sequence"/>
</dbReference>
<keyword evidence="2" id="KW-1185">Reference proteome</keyword>
<sequence length="110" mass="11842">MKVNLQTPIPFLLCAVFLDSLLFKSYNDTEATRKFHNPRGVSEERPAESVSQQILTLIPDLGNASVGTFSGNAFSTISREAAAVGIDVTRPGIRDAFLRSGGLEETGNTV</sequence>
<dbReference type="EMBL" id="BMDD01000004">
    <property type="protein sequence ID" value="GGH82278.1"/>
    <property type="molecule type" value="Genomic_DNA"/>
</dbReference>
<comment type="caution">
    <text evidence="1">The sequence shown here is derived from an EMBL/GenBank/DDBJ whole genome shotgun (WGS) entry which is preliminary data.</text>
</comment>
<evidence type="ECO:0000313" key="2">
    <source>
        <dbReference type="Proteomes" id="UP000605427"/>
    </source>
</evidence>
<evidence type="ECO:0000313" key="1">
    <source>
        <dbReference type="EMBL" id="GGH82278.1"/>
    </source>
</evidence>
<proteinExistence type="predicted"/>